<feature type="domain" description="Protein kinase" evidence="2">
    <location>
        <begin position="1"/>
        <end position="115"/>
    </location>
</feature>
<accession>A0A183AAV9</accession>
<reference evidence="3" key="1">
    <citation type="submission" date="2016-06" db="UniProtKB">
        <authorList>
            <consortium name="WormBaseParasite"/>
        </authorList>
    </citation>
    <scope>IDENTIFICATION</scope>
</reference>
<protein>
    <submittedName>
        <fullName evidence="3">Protein kinase domain-containing protein</fullName>
    </submittedName>
</protein>
<dbReference type="Pfam" id="PF00069">
    <property type="entry name" value="Pkinase"/>
    <property type="match status" value="1"/>
</dbReference>
<organism evidence="3">
    <name type="scientific">Echinostoma caproni</name>
    <dbReference type="NCBI Taxonomy" id="27848"/>
    <lineage>
        <taxon>Eukaryota</taxon>
        <taxon>Metazoa</taxon>
        <taxon>Spiralia</taxon>
        <taxon>Lophotrochozoa</taxon>
        <taxon>Platyhelminthes</taxon>
        <taxon>Trematoda</taxon>
        <taxon>Digenea</taxon>
        <taxon>Plagiorchiida</taxon>
        <taxon>Echinostomata</taxon>
        <taxon>Echinostomatoidea</taxon>
        <taxon>Echinostomatidae</taxon>
        <taxon>Echinostoma</taxon>
    </lineage>
</organism>
<dbReference type="SMART" id="SM00220">
    <property type="entry name" value="S_TKc"/>
    <property type="match status" value="1"/>
</dbReference>
<evidence type="ECO:0000259" key="2">
    <source>
        <dbReference type="PROSITE" id="PS50011"/>
    </source>
</evidence>
<name>A0A183AAV9_9TREM</name>
<dbReference type="PANTHER" id="PTHR22968">
    <property type="entry name" value="PROTEIN KINASE C, MU"/>
    <property type="match status" value="1"/>
</dbReference>
<proteinExistence type="predicted"/>
<evidence type="ECO:0000313" key="3">
    <source>
        <dbReference type="WBParaSite" id="ECPE_0000410201-mRNA-1"/>
    </source>
</evidence>
<dbReference type="PROSITE" id="PS50011">
    <property type="entry name" value="PROTEIN_KINASE_DOM"/>
    <property type="match status" value="1"/>
</dbReference>
<feature type="region of interest" description="Disordered" evidence="1">
    <location>
        <begin position="152"/>
        <end position="171"/>
    </location>
</feature>
<evidence type="ECO:0000256" key="1">
    <source>
        <dbReference type="SAM" id="MobiDB-lite"/>
    </source>
</evidence>
<dbReference type="Gene3D" id="1.10.510.10">
    <property type="entry name" value="Transferase(Phosphotransferase) domain 1"/>
    <property type="match status" value="1"/>
</dbReference>
<dbReference type="GO" id="GO:0007200">
    <property type="term" value="P:phospholipase C-activating G protein-coupled receptor signaling pathway"/>
    <property type="evidence" value="ECO:0007669"/>
    <property type="project" value="TreeGrafter"/>
</dbReference>
<dbReference type="AlphaFoldDB" id="A0A183AAV9"/>
<dbReference type="GO" id="GO:0005829">
    <property type="term" value="C:cytosol"/>
    <property type="evidence" value="ECO:0007669"/>
    <property type="project" value="TreeGrafter"/>
</dbReference>
<dbReference type="GO" id="GO:0004674">
    <property type="term" value="F:protein serine/threonine kinase activity"/>
    <property type="evidence" value="ECO:0007669"/>
    <property type="project" value="UniProtKB-KW"/>
</dbReference>
<dbReference type="InterPro" id="IPR011009">
    <property type="entry name" value="Kinase-like_dom_sf"/>
</dbReference>
<sequence length="198" mass="23095">LCDFGFARIISEKSFRRSLVGTPAYLAPEVLKHRGYNRGIDMWSVGVILYVSLSGTFPFNEEEDIAEQIENAEFMYPSQPWDSISEEATDLITRLLQVRMRKRYSVEKSLNHIWMQDYLCWCDLRRLETTVGNGSRFLTTNADDARWENFRKQANKHQQKESGKTNLPDTTNDILPEWQQMAWFGSVSAAPIYWHTTE</sequence>
<dbReference type="GO" id="GO:0035556">
    <property type="term" value="P:intracellular signal transduction"/>
    <property type="evidence" value="ECO:0007669"/>
    <property type="project" value="TreeGrafter"/>
</dbReference>
<dbReference type="InterPro" id="IPR000719">
    <property type="entry name" value="Prot_kinase_dom"/>
</dbReference>
<dbReference type="GO" id="GO:0005524">
    <property type="term" value="F:ATP binding"/>
    <property type="evidence" value="ECO:0007669"/>
    <property type="project" value="InterPro"/>
</dbReference>
<dbReference type="GO" id="GO:0008270">
    <property type="term" value="F:zinc ion binding"/>
    <property type="evidence" value="ECO:0007669"/>
    <property type="project" value="UniProtKB-KW"/>
</dbReference>
<dbReference type="PANTHER" id="PTHR22968:SF24">
    <property type="entry name" value="SERINE_THREONINE-PROTEIN KINASE"/>
    <property type="match status" value="1"/>
</dbReference>
<dbReference type="WBParaSite" id="ECPE_0000410201-mRNA-1">
    <property type="protein sequence ID" value="ECPE_0000410201-mRNA-1"/>
    <property type="gene ID" value="ECPE_0000410201"/>
</dbReference>
<dbReference type="SUPFAM" id="SSF56112">
    <property type="entry name" value="Protein kinase-like (PK-like)"/>
    <property type="match status" value="1"/>
</dbReference>